<sequence length="236" mass="28060">MEDFMIIEAIGLPGSGKTFLFHELEKEFRSNSIRTYNFTELSRNNISVKIVVKLLLKFVSLKYICKKWKKELYDILSEELPYESKFDLYENPDYCVNYALMLLFIYRLFQNSKIVLLLDEGMYHNIVKLCADFDFSIRLSNKLIEKCVLLSRLNDSKHIVIYNIFPISETLLSIEKRNRHVSKFDELETTQLSKILDNYDKLNNAIYNNDKKQIISVFRKDFIEKNISYIKQNLNI</sequence>
<organism evidence="2">
    <name type="scientific">Streptococcus pneumoniae</name>
    <dbReference type="NCBI Taxonomy" id="1313"/>
    <lineage>
        <taxon>Bacteria</taxon>
        <taxon>Bacillati</taxon>
        <taxon>Bacillota</taxon>
        <taxon>Bacilli</taxon>
        <taxon>Lactobacillales</taxon>
        <taxon>Streptococcaceae</taxon>
        <taxon>Streptococcus</taxon>
    </lineage>
</organism>
<dbReference type="AlphaFoldDB" id="Q4JZR8"/>
<dbReference type="Gene3D" id="3.40.50.300">
    <property type="entry name" value="P-loop containing nucleotide triphosphate hydrolases"/>
    <property type="match status" value="1"/>
</dbReference>
<gene>
    <name evidence="2" type="primary">wcyI</name>
    <name evidence="1" type="ORF">SPC32A_0014</name>
    <name evidence="2" type="ORF">SPC32F_0014</name>
</gene>
<protein>
    <submittedName>
        <fullName evidence="2">Uncharacterized protein wcyI</fullName>
    </submittedName>
</protein>
<proteinExistence type="predicted"/>
<dbReference type="SUPFAM" id="SSF52540">
    <property type="entry name" value="P-loop containing nucleoside triphosphate hydrolases"/>
    <property type="match status" value="1"/>
</dbReference>
<evidence type="ECO:0000313" key="2">
    <source>
        <dbReference type="EMBL" id="CAI34151.1"/>
    </source>
</evidence>
<reference evidence="2" key="1">
    <citation type="journal article" date="2006" name="PLoS Genet.">
        <title>Genetic analysis of the capsular biosynthetic locus from all 90 pneumococcal serotypes.</title>
        <authorList>
            <person name="Bentley S.D."/>
            <person name="Aanensen D.M."/>
            <person name="Mavroidi A."/>
            <person name="Saunders D."/>
            <person name="Rabbinowitsch E."/>
            <person name="Collins M."/>
            <person name="Donohoe K."/>
            <person name="Harris D."/>
            <person name="Murphy L."/>
            <person name="Quail M.A."/>
            <person name="Samuel G."/>
            <person name="Skovsted I.C."/>
            <person name="Kaltoft M.S."/>
            <person name="Barrell B."/>
            <person name="Reeves P.R."/>
            <person name="Parkhill J."/>
            <person name="Spratt B.G."/>
        </authorList>
    </citation>
    <scope>NUCLEOTIDE SEQUENCE</scope>
    <source>
        <strain evidence="1">2813/41</strain>
        <strain evidence="2">Nr. 34375</strain>
    </source>
</reference>
<dbReference type="EMBL" id="CR931697">
    <property type="protein sequence ID" value="CAI34151.1"/>
    <property type="molecule type" value="Genomic_DNA"/>
</dbReference>
<evidence type="ECO:0000313" key="1">
    <source>
        <dbReference type="EMBL" id="CAI34125.1"/>
    </source>
</evidence>
<dbReference type="EMBL" id="CR931696">
    <property type="protein sequence ID" value="CAI34125.1"/>
    <property type="molecule type" value="Genomic_DNA"/>
</dbReference>
<name>Q4JZR8_STREE</name>
<accession>Q4JZR8</accession>
<dbReference type="InterPro" id="IPR027417">
    <property type="entry name" value="P-loop_NTPase"/>
</dbReference>